<gene>
    <name evidence="7" type="ORF">CYJ27_07735</name>
    <name evidence="6" type="ORF">HMPREF3187_00231</name>
</gene>
<dbReference type="PANTHER" id="PTHR11049:SF24">
    <property type="entry name" value="CYTOSOLIC ACYL COENZYME A THIOESTER HYDROLASE"/>
    <property type="match status" value="1"/>
</dbReference>
<dbReference type="KEGG" id="acg:AWM71_03670"/>
<comment type="caution">
    <text evidence="6">The sequence shown here is derived from an EMBL/GenBank/DDBJ whole genome shotgun (WGS) entry which is preliminary data.</text>
</comment>
<evidence type="ECO:0000313" key="8">
    <source>
        <dbReference type="Proteomes" id="UP000070422"/>
    </source>
</evidence>
<dbReference type="PATRIC" id="fig|87541.4.peg.230"/>
<dbReference type="AlphaFoldDB" id="A0A120I8Q0"/>
<dbReference type="GO" id="GO:0052816">
    <property type="term" value="F:long-chain fatty acyl-CoA hydrolase activity"/>
    <property type="evidence" value="ECO:0007669"/>
    <property type="project" value="TreeGrafter"/>
</dbReference>
<keyword evidence="2 3" id="KW-0378">Hydrolase</keyword>
<evidence type="ECO:0000256" key="4">
    <source>
        <dbReference type="SAM" id="MobiDB-lite"/>
    </source>
</evidence>
<sequence>MENTSLSVTCKDTRIIQEILILPAYTNPHGNLYGGQLLYFIDNAASLVAHKATRSTIVTASMDNMNFLKPFHLNDMLRIECYLSGTGNRSCEVFVKVIGENYQTGHRYVGATSFLTFVATPQPNELFIMPTLIPESEEERIICSGYKKRQQLRHPQREEDKRLQEHLTNALKK</sequence>
<keyword evidence="9" id="KW-1185">Reference proteome</keyword>
<dbReference type="InterPro" id="IPR029069">
    <property type="entry name" value="HotDog_dom_sf"/>
</dbReference>
<reference evidence="7 9" key="2">
    <citation type="submission" date="2017-12" db="EMBL/GenBank/DDBJ databases">
        <title>Phylogenetic diversity of female urinary microbiome.</title>
        <authorList>
            <person name="Thomas-White K."/>
            <person name="Wolfe A.J."/>
        </authorList>
    </citation>
    <scope>NUCLEOTIDE SEQUENCE [LARGE SCALE GENOMIC DNA]</scope>
    <source>
        <strain evidence="7 9">UMB0844</strain>
    </source>
</reference>
<accession>A0A120I8Q0</accession>
<protein>
    <submittedName>
        <fullName evidence="7">Acyl-CoA thioesterase</fullName>
    </submittedName>
    <submittedName>
        <fullName evidence="6">Thioesterase family protein</fullName>
    </submittedName>
</protein>
<dbReference type="InterPro" id="IPR006683">
    <property type="entry name" value="Thioestr_dom"/>
</dbReference>
<dbReference type="EMBL" id="PKGZ01000008">
    <property type="protein sequence ID" value="PKY90855.1"/>
    <property type="molecule type" value="Genomic_DNA"/>
</dbReference>
<dbReference type="Pfam" id="PF03061">
    <property type="entry name" value="4HBT"/>
    <property type="match status" value="1"/>
</dbReference>
<dbReference type="Proteomes" id="UP000234775">
    <property type="component" value="Unassembled WGS sequence"/>
</dbReference>
<dbReference type="GO" id="GO:0005829">
    <property type="term" value="C:cytosol"/>
    <property type="evidence" value="ECO:0007669"/>
    <property type="project" value="TreeGrafter"/>
</dbReference>
<dbReference type="Gene3D" id="3.10.129.10">
    <property type="entry name" value="Hotdog Thioesterase"/>
    <property type="match status" value="1"/>
</dbReference>
<reference evidence="6 8" key="1">
    <citation type="submission" date="2016-01" db="EMBL/GenBank/DDBJ databases">
        <authorList>
            <person name="Oliw E.H."/>
        </authorList>
    </citation>
    <scope>NUCLEOTIDE SEQUENCE [LARGE SCALE GENOMIC DNA]</scope>
    <source>
        <strain evidence="6 8">KA00635</strain>
    </source>
</reference>
<feature type="domain" description="HotDog ACOT-type" evidence="5">
    <location>
        <begin position="11"/>
        <end position="123"/>
    </location>
</feature>
<evidence type="ECO:0000256" key="1">
    <source>
        <dbReference type="ARBA" id="ARBA00010458"/>
    </source>
</evidence>
<dbReference type="EMBL" id="LSCQ01000016">
    <property type="protein sequence ID" value="KXB37946.1"/>
    <property type="molecule type" value="Genomic_DNA"/>
</dbReference>
<dbReference type="InterPro" id="IPR040170">
    <property type="entry name" value="Cytosol_ACT"/>
</dbReference>
<dbReference type="OrthoDB" id="9791628at2"/>
<evidence type="ECO:0000313" key="7">
    <source>
        <dbReference type="EMBL" id="PKY90855.1"/>
    </source>
</evidence>
<dbReference type="InterPro" id="IPR033120">
    <property type="entry name" value="HOTDOG_ACOT"/>
</dbReference>
<proteinExistence type="inferred from homology"/>
<evidence type="ECO:0000313" key="6">
    <source>
        <dbReference type="EMBL" id="KXB37946.1"/>
    </source>
</evidence>
<evidence type="ECO:0000313" key="9">
    <source>
        <dbReference type="Proteomes" id="UP000234775"/>
    </source>
</evidence>
<evidence type="ECO:0000256" key="3">
    <source>
        <dbReference type="PROSITE-ProRule" id="PRU01106"/>
    </source>
</evidence>
<organism evidence="6 8">
    <name type="scientific">Aerococcus christensenii</name>
    <dbReference type="NCBI Taxonomy" id="87541"/>
    <lineage>
        <taxon>Bacteria</taxon>
        <taxon>Bacillati</taxon>
        <taxon>Bacillota</taxon>
        <taxon>Bacilli</taxon>
        <taxon>Lactobacillales</taxon>
        <taxon>Aerococcaceae</taxon>
        <taxon>Aerococcus</taxon>
    </lineage>
</organism>
<comment type="similarity">
    <text evidence="1">Belongs to the acyl coenzyme A hydrolase family.</text>
</comment>
<dbReference type="GO" id="GO:0006637">
    <property type="term" value="P:acyl-CoA metabolic process"/>
    <property type="evidence" value="ECO:0007669"/>
    <property type="project" value="TreeGrafter"/>
</dbReference>
<dbReference type="GO" id="GO:0009062">
    <property type="term" value="P:fatty acid catabolic process"/>
    <property type="evidence" value="ECO:0007669"/>
    <property type="project" value="TreeGrafter"/>
</dbReference>
<evidence type="ECO:0000256" key="2">
    <source>
        <dbReference type="ARBA" id="ARBA00022801"/>
    </source>
</evidence>
<dbReference type="PROSITE" id="PS51770">
    <property type="entry name" value="HOTDOG_ACOT"/>
    <property type="match status" value="1"/>
</dbReference>
<dbReference type="PANTHER" id="PTHR11049">
    <property type="entry name" value="ACYL COENZYME A THIOESTER HYDROLASE"/>
    <property type="match status" value="1"/>
</dbReference>
<feature type="region of interest" description="Disordered" evidence="4">
    <location>
        <begin position="152"/>
        <end position="173"/>
    </location>
</feature>
<dbReference type="CDD" id="cd03442">
    <property type="entry name" value="BFIT_BACH"/>
    <property type="match status" value="1"/>
</dbReference>
<dbReference type="SUPFAM" id="SSF54637">
    <property type="entry name" value="Thioesterase/thiol ester dehydrase-isomerase"/>
    <property type="match status" value="1"/>
</dbReference>
<dbReference type="Proteomes" id="UP000070422">
    <property type="component" value="Unassembled WGS sequence"/>
</dbReference>
<dbReference type="RefSeq" id="WP_060776704.1">
    <property type="nucleotide sequence ID" value="NZ_CP014159.1"/>
</dbReference>
<evidence type="ECO:0000259" key="5">
    <source>
        <dbReference type="PROSITE" id="PS51770"/>
    </source>
</evidence>
<feature type="compositionally biased region" description="Basic and acidic residues" evidence="4">
    <location>
        <begin position="155"/>
        <end position="165"/>
    </location>
</feature>
<name>A0A120I8Q0_9LACT</name>